<evidence type="ECO:0000313" key="3">
    <source>
        <dbReference type="Proteomes" id="UP000597656"/>
    </source>
</evidence>
<sequence length="256" mass="28245">MTDSYELNLLLLVAFLAAFVALIYALVRRGRKKAERARRAELSEFAASIGGTLVDEGDDTRPWSADFERAMDDEYGTLVKWLGRASGAKFDYALDFSRNGWQVRVTEASMELVSSVGTNTSYEMRVEVATADLVALKITQVRGGGLGSRWAGEMPVSVERGDHPLWMPLRLPLSISHAFVAYASDLSEAADFFNVDVVEWLLKQTKQHELPNLCIEAGVAYCVVDGPILPQFVMRKVDAIIDLLSLVPGSQRDVAV</sequence>
<protein>
    <submittedName>
        <fullName evidence="2">Uncharacterized protein</fullName>
    </submittedName>
</protein>
<keyword evidence="1" id="KW-1133">Transmembrane helix</keyword>
<organism evidence="2 3">
    <name type="scientific">Lentzea pudingi</name>
    <dbReference type="NCBI Taxonomy" id="1789439"/>
    <lineage>
        <taxon>Bacteria</taxon>
        <taxon>Bacillati</taxon>
        <taxon>Actinomycetota</taxon>
        <taxon>Actinomycetes</taxon>
        <taxon>Pseudonocardiales</taxon>
        <taxon>Pseudonocardiaceae</taxon>
        <taxon>Lentzea</taxon>
    </lineage>
</organism>
<evidence type="ECO:0000256" key="1">
    <source>
        <dbReference type="SAM" id="Phobius"/>
    </source>
</evidence>
<keyword evidence="3" id="KW-1185">Reference proteome</keyword>
<feature type="transmembrane region" description="Helical" evidence="1">
    <location>
        <begin position="6"/>
        <end position="27"/>
    </location>
</feature>
<gene>
    <name evidence="2" type="ORF">GCM10011609_40200</name>
</gene>
<dbReference type="Proteomes" id="UP000597656">
    <property type="component" value="Unassembled WGS sequence"/>
</dbReference>
<keyword evidence="1" id="KW-0472">Membrane</keyword>
<proteinExistence type="predicted"/>
<reference evidence="3" key="1">
    <citation type="journal article" date="2019" name="Int. J. Syst. Evol. Microbiol.">
        <title>The Global Catalogue of Microorganisms (GCM) 10K type strain sequencing project: providing services to taxonomists for standard genome sequencing and annotation.</title>
        <authorList>
            <consortium name="The Broad Institute Genomics Platform"/>
            <consortium name="The Broad Institute Genome Sequencing Center for Infectious Disease"/>
            <person name="Wu L."/>
            <person name="Ma J."/>
        </authorList>
    </citation>
    <scope>NUCLEOTIDE SEQUENCE [LARGE SCALE GENOMIC DNA]</scope>
    <source>
        <strain evidence="3">CGMCC 4.7319</strain>
    </source>
</reference>
<accession>A0ABQ2I1Y5</accession>
<comment type="caution">
    <text evidence="2">The sequence shown here is derived from an EMBL/GenBank/DDBJ whole genome shotgun (WGS) entry which is preliminary data.</text>
</comment>
<keyword evidence="1" id="KW-0812">Transmembrane</keyword>
<name>A0ABQ2I1Y5_9PSEU</name>
<evidence type="ECO:0000313" key="2">
    <source>
        <dbReference type="EMBL" id="GGM98123.1"/>
    </source>
</evidence>
<dbReference type="EMBL" id="BMNC01000005">
    <property type="protein sequence ID" value="GGM98123.1"/>
    <property type="molecule type" value="Genomic_DNA"/>
</dbReference>